<dbReference type="Pfam" id="PF00589">
    <property type="entry name" value="Phage_integrase"/>
    <property type="match status" value="1"/>
</dbReference>
<accession>A0A1V0PFQ4</accession>
<dbReference type="InterPro" id="IPR002104">
    <property type="entry name" value="Integrase_catalytic"/>
</dbReference>
<dbReference type="Proteomes" id="UP000191806">
    <property type="component" value="Chromosome"/>
</dbReference>
<reference evidence="4 5" key="1">
    <citation type="journal article" date="2017" name="BMC Genomics">
        <title>Comparative and functional genomics of the Lactococcus lactis taxon; insights into evolution and niche adaptation.</title>
        <authorList>
            <person name="Kelleher P."/>
            <person name="Bottacini F."/>
            <person name="Mahony J."/>
            <person name="Kilcawley K.N."/>
            <person name="van Sinderen D."/>
        </authorList>
    </citation>
    <scope>NUCLEOTIDE SEQUENCE [LARGE SCALE GENOMIC DNA]</scope>
    <source>
        <strain evidence="4 5">JM1</strain>
    </source>
</reference>
<dbReference type="AlphaFoldDB" id="A0A1V0PFQ4"/>
<name>A0A1V0PFQ4_LACLC</name>
<comment type="similarity">
    <text evidence="1">Belongs to the 'phage' integrase family.</text>
</comment>
<gene>
    <name evidence="4" type="ORF">LLJM1_0658</name>
</gene>
<evidence type="ECO:0000256" key="2">
    <source>
        <dbReference type="ARBA" id="ARBA00023125"/>
    </source>
</evidence>
<dbReference type="Gene3D" id="1.10.443.10">
    <property type="entry name" value="Intergrase catalytic core"/>
    <property type="match status" value="1"/>
</dbReference>
<evidence type="ECO:0000256" key="1">
    <source>
        <dbReference type="ARBA" id="ARBA00008857"/>
    </source>
</evidence>
<proteinExistence type="inferred from homology"/>
<keyword evidence="2" id="KW-0238">DNA-binding</keyword>
<dbReference type="InterPro" id="IPR050090">
    <property type="entry name" value="Tyrosine_recombinase_XerCD"/>
</dbReference>
<sequence>MTTLRVRPVKNNSQTWEYEIRRNDRTLKYQGGFETEKNAQDTGVLEYVELERNRRNKYFTLPILFRYWIIMQKENQGYEPATIYDYHKQEKLIEKKLGGDISKITLSKYQLFINELSKTNAKKRVNRLNNSISNALRFAIHDHLITLDDYFVEGVTIPIKGTVNKRTQKKFITSETEVIKFRKALRDEMDFSHTGMIKDIYTYIIYFLLQTGMRYSELIALTPCDIDFEKKIIKTYRRYSTEKHTFSKAKTEGSKRDIPLIDEDIAILKHLIASQKYEEDIRNNTTFLNENKHNFIFWTIIVNHGLPTTAQVTKQLQVKLKKYDIKPYDLTVYGLRHTVASLWLSKGLPIEVVAVNLGNTPETLRSVYRHLFDEEKSVGQDKIREMMK</sequence>
<dbReference type="EMBL" id="CP015899">
    <property type="protein sequence ID" value="ARE28045.1"/>
    <property type="molecule type" value="Genomic_DNA"/>
</dbReference>
<dbReference type="Gene3D" id="1.10.150.130">
    <property type="match status" value="1"/>
</dbReference>
<dbReference type="GO" id="GO:0003677">
    <property type="term" value="F:DNA binding"/>
    <property type="evidence" value="ECO:0007669"/>
    <property type="project" value="UniProtKB-UniRule"/>
</dbReference>
<dbReference type="GO" id="GO:0006310">
    <property type="term" value="P:DNA recombination"/>
    <property type="evidence" value="ECO:0007669"/>
    <property type="project" value="UniProtKB-KW"/>
</dbReference>
<dbReference type="InterPro" id="IPR044068">
    <property type="entry name" value="CB"/>
</dbReference>
<dbReference type="SUPFAM" id="SSF56349">
    <property type="entry name" value="DNA breaking-rejoining enzymes"/>
    <property type="match status" value="1"/>
</dbReference>
<evidence type="ECO:0000256" key="3">
    <source>
        <dbReference type="ARBA" id="ARBA00023172"/>
    </source>
</evidence>
<dbReference type="InterPro" id="IPR013762">
    <property type="entry name" value="Integrase-like_cat_sf"/>
</dbReference>
<dbReference type="InterPro" id="IPR010998">
    <property type="entry name" value="Integrase_recombinase_N"/>
</dbReference>
<evidence type="ECO:0000313" key="5">
    <source>
        <dbReference type="Proteomes" id="UP000191806"/>
    </source>
</evidence>
<dbReference type="PROSITE" id="PS51898">
    <property type="entry name" value="TYR_RECOMBINASE"/>
    <property type="match status" value="1"/>
</dbReference>
<keyword evidence="3" id="KW-0233">DNA recombination</keyword>
<dbReference type="GO" id="GO:0015074">
    <property type="term" value="P:DNA integration"/>
    <property type="evidence" value="ECO:0007669"/>
    <property type="project" value="InterPro"/>
</dbReference>
<dbReference type="PANTHER" id="PTHR30349">
    <property type="entry name" value="PHAGE INTEGRASE-RELATED"/>
    <property type="match status" value="1"/>
</dbReference>
<organism evidence="4 5">
    <name type="scientific">Lactococcus lactis subsp. cremoris</name>
    <name type="common">Streptococcus cremoris</name>
    <dbReference type="NCBI Taxonomy" id="1359"/>
    <lineage>
        <taxon>Bacteria</taxon>
        <taxon>Bacillati</taxon>
        <taxon>Bacillota</taxon>
        <taxon>Bacilli</taxon>
        <taxon>Lactobacillales</taxon>
        <taxon>Streptococcaceae</taxon>
        <taxon>Lactococcus</taxon>
    </lineage>
</organism>
<dbReference type="RefSeq" id="WP_032949723.1">
    <property type="nucleotide sequence ID" value="NZ_CP015899.2"/>
</dbReference>
<protein>
    <submittedName>
        <fullName evidence="4">Site-specific integrase</fullName>
    </submittedName>
</protein>
<dbReference type="CDD" id="cd01189">
    <property type="entry name" value="INT_ICEBs1_C_like"/>
    <property type="match status" value="1"/>
</dbReference>
<dbReference type="PROSITE" id="PS51900">
    <property type="entry name" value="CB"/>
    <property type="match status" value="1"/>
</dbReference>
<dbReference type="PANTHER" id="PTHR30349:SF64">
    <property type="entry name" value="PROPHAGE INTEGRASE INTD-RELATED"/>
    <property type="match status" value="1"/>
</dbReference>
<evidence type="ECO:0000313" key="4">
    <source>
        <dbReference type="EMBL" id="ARE28045.1"/>
    </source>
</evidence>
<dbReference type="InterPro" id="IPR011010">
    <property type="entry name" value="DNA_brk_join_enz"/>
</dbReference>